<name>A0ABW0ID71_9BACT</name>
<sequence>MTDLDIKSLFPPVTKAQWIQQVQKDLRGQPFDSLKRTRPDGLAMEPFYTSDDLELLPLAEIQQAQDRSPGWLNVPNVRFQSEAITNTVLRDELSKGADGLQLDLLGSRVDDLDWNRLLNGLKLSETPVWFAVSRQSETLVSILKARLPYQLKGGILDELTGHLLTAGTVSEEALNQLVQATRQTLDSPRFRTLTVDSSLFHNAGATATQELAFTLNAVVELYDFLTENGLSVEQIVPKTALSVAVGTSYFTEIAKLRAFRILWQRLISQYDSSFIHPLSPVFLHAQTSTFYDAAVTPDTNLLRATTEAMAAVIGGCDALTVHPYDAVFGEPDEFSRRIARNVSILLKEEAHLDKTLDPAAGSYYLETLTAQLVKTAWSLFLAVENRGGLRRAFTDGFVPEEIEKAYQATVEAVKTGRILVGVTKFRTSDEALPKPAKPAEPSPAPLPERRLAEEFE</sequence>
<dbReference type="InterPro" id="IPR016176">
    <property type="entry name" value="Cbl-dep_enz_cat"/>
</dbReference>
<dbReference type="Pfam" id="PF01642">
    <property type="entry name" value="MM_CoA_mutase"/>
    <property type="match status" value="1"/>
</dbReference>
<protein>
    <submittedName>
        <fullName evidence="3">Methylmalonyl-CoA mutase family protein</fullName>
    </submittedName>
</protein>
<dbReference type="PANTHER" id="PTHR48101:SF1">
    <property type="entry name" value="METHYLMALONYL-COA MUTASE, LARGE SUBUNIT"/>
    <property type="match status" value="1"/>
</dbReference>
<feature type="compositionally biased region" description="Pro residues" evidence="1">
    <location>
        <begin position="435"/>
        <end position="446"/>
    </location>
</feature>
<reference evidence="4" key="1">
    <citation type="journal article" date="2019" name="Int. J. Syst. Evol. Microbiol.">
        <title>The Global Catalogue of Microorganisms (GCM) 10K type strain sequencing project: providing services to taxonomists for standard genome sequencing and annotation.</title>
        <authorList>
            <consortium name="The Broad Institute Genomics Platform"/>
            <consortium name="The Broad Institute Genome Sequencing Center for Infectious Disease"/>
            <person name="Wu L."/>
            <person name="Ma J."/>
        </authorList>
    </citation>
    <scope>NUCLEOTIDE SEQUENCE [LARGE SCALE GENOMIC DNA]</scope>
    <source>
        <strain evidence="4">CCUG 55250</strain>
    </source>
</reference>
<evidence type="ECO:0000313" key="4">
    <source>
        <dbReference type="Proteomes" id="UP001596106"/>
    </source>
</evidence>
<accession>A0ABW0ID71</accession>
<comment type="caution">
    <text evidence="3">The sequence shown here is derived from an EMBL/GenBank/DDBJ whole genome shotgun (WGS) entry which is preliminary data.</text>
</comment>
<dbReference type="PANTHER" id="PTHR48101">
    <property type="entry name" value="METHYLMALONYL-COA MUTASE, MITOCHONDRIAL-RELATED"/>
    <property type="match status" value="1"/>
</dbReference>
<proteinExistence type="predicted"/>
<dbReference type="EMBL" id="JBHSMA010000005">
    <property type="protein sequence ID" value="MFC5411219.1"/>
    <property type="molecule type" value="Genomic_DNA"/>
</dbReference>
<keyword evidence="4" id="KW-1185">Reference proteome</keyword>
<dbReference type="Gene3D" id="3.20.20.240">
    <property type="entry name" value="Methylmalonyl-CoA mutase"/>
    <property type="match status" value="1"/>
</dbReference>
<feature type="domain" description="Methylmalonyl-CoA mutase alpha/beta chain catalytic" evidence="2">
    <location>
        <begin position="186"/>
        <end position="432"/>
    </location>
</feature>
<organism evidence="3 4">
    <name type="scientific">Larkinella bovis</name>
    <dbReference type="NCBI Taxonomy" id="683041"/>
    <lineage>
        <taxon>Bacteria</taxon>
        <taxon>Pseudomonadati</taxon>
        <taxon>Bacteroidota</taxon>
        <taxon>Cytophagia</taxon>
        <taxon>Cytophagales</taxon>
        <taxon>Spirosomataceae</taxon>
        <taxon>Larkinella</taxon>
    </lineage>
</organism>
<evidence type="ECO:0000256" key="1">
    <source>
        <dbReference type="SAM" id="MobiDB-lite"/>
    </source>
</evidence>
<dbReference type="Proteomes" id="UP001596106">
    <property type="component" value="Unassembled WGS sequence"/>
</dbReference>
<dbReference type="RefSeq" id="WP_379847859.1">
    <property type="nucleotide sequence ID" value="NZ_JBHSMA010000005.1"/>
</dbReference>
<dbReference type="SUPFAM" id="SSF51703">
    <property type="entry name" value="Cobalamin (vitamin B12)-dependent enzymes"/>
    <property type="match status" value="1"/>
</dbReference>
<evidence type="ECO:0000313" key="3">
    <source>
        <dbReference type="EMBL" id="MFC5411219.1"/>
    </source>
</evidence>
<gene>
    <name evidence="3" type="ORF">ACFPMF_17995</name>
</gene>
<feature type="compositionally biased region" description="Basic and acidic residues" evidence="1">
    <location>
        <begin position="447"/>
        <end position="456"/>
    </location>
</feature>
<evidence type="ECO:0000259" key="2">
    <source>
        <dbReference type="Pfam" id="PF01642"/>
    </source>
</evidence>
<dbReference type="InterPro" id="IPR006099">
    <property type="entry name" value="MeMalonylCoA_mutase_a/b_cat"/>
</dbReference>
<feature type="region of interest" description="Disordered" evidence="1">
    <location>
        <begin position="429"/>
        <end position="456"/>
    </location>
</feature>